<proteinExistence type="predicted"/>
<sequence length="227" mass="25249">MADHVRFVPPLMLAAGCALIFGVREQLQTPSREPMSKLRVDVPGYTMQDVVVPEQERKVAGMSDYAMRAFARDSLDPGFSYYVGYYDYQQQGKTIHSPKNCLPGAGWEAVEANLRPMKSADGSSFIANRYVLANKGAQAVVYYWYQGRGRIEASEYKVKWHLLRDAAVYGRTEEALVRIVVPLDTRHARGPEDIARLRASADSIATSVAARLEPEVRRVLPTPPGSA</sequence>
<reference evidence="2" key="1">
    <citation type="submission" date="2022-08" db="EMBL/GenBank/DDBJ databases">
        <title>Draft genome sequencing of Roseisolibacter agri AW1220.</title>
        <authorList>
            <person name="Tobiishi Y."/>
            <person name="Tonouchi A."/>
        </authorList>
    </citation>
    <scope>NUCLEOTIDE SEQUENCE</scope>
    <source>
        <strain evidence="2">AW1220</strain>
    </source>
</reference>
<comment type="caution">
    <text evidence="2">The sequence shown here is derived from an EMBL/GenBank/DDBJ whole genome shotgun (WGS) entry which is preliminary data.</text>
</comment>
<protein>
    <recommendedName>
        <fullName evidence="1">Methanolan biosynthesis EpsI domain-containing protein</fullName>
    </recommendedName>
</protein>
<dbReference type="Proteomes" id="UP001161325">
    <property type="component" value="Unassembled WGS sequence"/>
</dbReference>
<name>A0AA37Q5X9_9BACT</name>
<evidence type="ECO:0000259" key="1">
    <source>
        <dbReference type="Pfam" id="PF11984"/>
    </source>
</evidence>
<dbReference type="EMBL" id="BRXS01000005">
    <property type="protein sequence ID" value="GLC27170.1"/>
    <property type="molecule type" value="Genomic_DNA"/>
</dbReference>
<keyword evidence="3" id="KW-1185">Reference proteome</keyword>
<feature type="domain" description="Methanolan biosynthesis EpsI" evidence="1">
    <location>
        <begin position="11"/>
        <end position="198"/>
    </location>
</feature>
<dbReference type="InterPro" id="IPR014263">
    <property type="entry name" value="Methanolan_biosynth_EpsI"/>
</dbReference>
<evidence type="ECO:0000313" key="2">
    <source>
        <dbReference type="EMBL" id="GLC27170.1"/>
    </source>
</evidence>
<dbReference type="NCBIfam" id="TIGR02914">
    <property type="entry name" value="EpsI_fam"/>
    <property type="match status" value="1"/>
</dbReference>
<gene>
    <name evidence="2" type="ORF">rosag_36830</name>
</gene>
<accession>A0AA37Q5X9</accession>
<dbReference type="Pfam" id="PF11984">
    <property type="entry name" value="DUF3485"/>
    <property type="match status" value="1"/>
</dbReference>
<organism evidence="2 3">
    <name type="scientific">Roseisolibacter agri</name>
    <dbReference type="NCBI Taxonomy" id="2014610"/>
    <lineage>
        <taxon>Bacteria</taxon>
        <taxon>Pseudomonadati</taxon>
        <taxon>Gemmatimonadota</taxon>
        <taxon>Gemmatimonadia</taxon>
        <taxon>Gemmatimonadales</taxon>
        <taxon>Gemmatimonadaceae</taxon>
        <taxon>Roseisolibacter</taxon>
    </lineage>
</organism>
<evidence type="ECO:0000313" key="3">
    <source>
        <dbReference type="Proteomes" id="UP001161325"/>
    </source>
</evidence>
<dbReference type="PROSITE" id="PS51257">
    <property type="entry name" value="PROKAR_LIPOPROTEIN"/>
    <property type="match status" value="1"/>
</dbReference>
<dbReference type="AlphaFoldDB" id="A0AA37Q5X9"/>
<dbReference type="RefSeq" id="WP_284351616.1">
    <property type="nucleotide sequence ID" value="NZ_BRXS01000005.1"/>
</dbReference>